<reference evidence="3 4" key="1">
    <citation type="submission" date="2014-10" db="EMBL/GenBank/DDBJ databases">
        <title>Draft genome of the hookworm Ancylostoma caninum.</title>
        <authorList>
            <person name="Mitreva M."/>
        </authorList>
    </citation>
    <scope>NUCLEOTIDE SEQUENCE [LARGE SCALE GENOMIC DNA]</scope>
    <source>
        <strain evidence="3 4">Baltimore</strain>
    </source>
</reference>
<comment type="caution">
    <text evidence="3">The sequence shown here is derived from an EMBL/GenBank/DDBJ whole genome shotgun (WGS) entry which is preliminary data.</text>
</comment>
<feature type="transmembrane region" description="Helical" evidence="2">
    <location>
        <begin position="92"/>
        <end position="112"/>
    </location>
</feature>
<keyword evidence="2" id="KW-0812">Transmembrane</keyword>
<keyword evidence="2" id="KW-0472">Membrane</keyword>
<evidence type="ECO:0000256" key="1">
    <source>
        <dbReference type="SAM" id="MobiDB-lite"/>
    </source>
</evidence>
<name>A0A368FEX7_ANCCA</name>
<dbReference type="AlphaFoldDB" id="A0A368FEX7"/>
<feature type="region of interest" description="Disordered" evidence="1">
    <location>
        <begin position="50"/>
        <end position="78"/>
    </location>
</feature>
<keyword evidence="2" id="KW-1133">Transmembrane helix</keyword>
<gene>
    <name evidence="3" type="ORF">ANCCAN_23532</name>
</gene>
<evidence type="ECO:0000313" key="4">
    <source>
        <dbReference type="Proteomes" id="UP000252519"/>
    </source>
</evidence>
<accession>A0A368FEX7</accession>
<protein>
    <submittedName>
        <fullName evidence="3">Uncharacterized protein</fullName>
    </submittedName>
</protein>
<organism evidence="3 4">
    <name type="scientific">Ancylostoma caninum</name>
    <name type="common">Dog hookworm</name>
    <dbReference type="NCBI Taxonomy" id="29170"/>
    <lineage>
        <taxon>Eukaryota</taxon>
        <taxon>Metazoa</taxon>
        <taxon>Ecdysozoa</taxon>
        <taxon>Nematoda</taxon>
        <taxon>Chromadorea</taxon>
        <taxon>Rhabditida</taxon>
        <taxon>Rhabditina</taxon>
        <taxon>Rhabditomorpha</taxon>
        <taxon>Strongyloidea</taxon>
        <taxon>Ancylostomatidae</taxon>
        <taxon>Ancylostomatinae</taxon>
        <taxon>Ancylostoma</taxon>
    </lineage>
</organism>
<keyword evidence="4" id="KW-1185">Reference proteome</keyword>
<evidence type="ECO:0000256" key="2">
    <source>
        <dbReference type="SAM" id="Phobius"/>
    </source>
</evidence>
<sequence length="113" mass="12330">MLSQTRNNVLMSLTRRSRRSVCLRVTRPPSEPCASCAGIEPALISTTASPRVMDASASSGGPSRAASPTPVVSTDDAPSQQVSRYRNFPFELSRFLFLFLSTAFTSFTVFTYN</sequence>
<proteinExistence type="predicted"/>
<dbReference type="Proteomes" id="UP000252519">
    <property type="component" value="Unassembled WGS sequence"/>
</dbReference>
<feature type="compositionally biased region" description="Low complexity" evidence="1">
    <location>
        <begin position="55"/>
        <end position="68"/>
    </location>
</feature>
<dbReference type="EMBL" id="JOJR01001490">
    <property type="protein sequence ID" value="RCN30693.1"/>
    <property type="molecule type" value="Genomic_DNA"/>
</dbReference>
<evidence type="ECO:0000313" key="3">
    <source>
        <dbReference type="EMBL" id="RCN30693.1"/>
    </source>
</evidence>